<dbReference type="InterPro" id="IPR029031">
    <property type="entry name" value="Gingipain_N_sf"/>
</dbReference>
<comment type="caution">
    <text evidence="4">The sequence shown here is derived from an EMBL/GenBank/DDBJ whole genome shotgun (WGS) entry which is preliminary data.</text>
</comment>
<dbReference type="NCBIfam" id="NF033707">
    <property type="entry name" value="T9SS_sortase"/>
    <property type="match status" value="1"/>
</dbReference>
<dbReference type="Proteomes" id="UP001403385">
    <property type="component" value="Unassembled WGS sequence"/>
</dbReference>
<dbReference type="RefSeq" id="WP_346822429.1">
    <property type="nucleotide sequence ID" value="NZ_JBDKWZ010000009.1"/>
</dbReference>
<dbReference type="InterPro" id="IPR029030">
    <property type="entry name" value="Caspase-like_dom_sf"/>
</dbReference>
<proteinExistence type="predicted"/>
<organism evidence="4 5">
    <name type="scientific">Rapidithrix thailandica</name>
    <dbReference type="NCBI Taxonomy" id="413964"/>
    <lineage>
        <taxon>Bacteria</taxon>
        <taxon>Pseudomonadati</taxon>
        <taxon>Bacteroidota</taxon>
        <taxon>Cytophagia</taxon>
        <taxon>Cytophagales</taxon>
        <taxon>Flammeovirgaceae</taxon>
        <taxon>Rapidithrix</taxon>
    </lineage>
</organism>
<dbReference type="Gene3D" id="3.40.50.10390">
    <property type="entry name" value="Gingipain r, domain 1"/>
    <property type="match status" value="1"/>
</dbReference>
<name>A0AAW9SCW8_9BACT</name>
<dbReference type="Gene3D" id="3.40.50.1460">
    <property type="match status" value="1"/>
</dbReference>
<dbReference type="AlphaFoldDB" id="A0AAW9SCW8"/>
<dbReference type="EMBL" id="JBDKWZ010000009">
    <property type="protein sequence ID" value="MEN7549650.1"/>
    <property type="molecule type" value="Genomic_DNA"/>
</dbReference>
<dbReference type="Pfam" id="PF01364">
    <property type="entry name" value="Peptidase_C25"/>
    <property type="match status" value="1"/>
</dbReference>
<keyword evidence="5" id="KW-1185">Reference proteome</keyword>
<dbReference type="GO" id="GO:0006508">
    <property type="term" value="P:proteolysis"/>
    <property type="evidence" value="ECO:0007669"/>
    <property type="project" value="InterPro"/>
</dbReference>
<gene>
    <name evidence="4" type="primary">porU</name>
    <name evidence="4" type="ORF">AAG747_17125</name>
</gene>
<dbReference type="CDD" id="cd02258">
    <property type="entry name" value="Peptidase_C25_N"/>
    <property type="match status" value="1"/>
</dbReference>
<dbReference type="SUPFAM" id="SSF52129">
    <property type="entry name" value="Caspase-like"/>
    <property type="match status" value="1"/>
</dbReference>
<reference evidence="4 5" key="1">
    <citation type="submission" date="2024-04" db="EMBL/GenBank/DDBJ databases">
        <title>Novel genus in family Flammeovirgaceae.</title>
        <authorList>
            <person name="Nguyen T.H."/>
            <person name="Vuong T.Q."/>
            <person name="Le H."/>
            <person name="Kim S.-G."/>
        </authorList>
    </citation>
    <scope>NUCLEOTIDE SEQUENCE [LARGE SCALE GENOMIC DNA]</scope>
    <source>
        <strain evidence="4 5">JCM 23209</strain>
    </source>
</reference>
<evidence type="ECO:0000256" key="2">
    <source>
        <dbReference type="SAM" id="SignalP"/>
    </source>
</evidence>
<protein>
    <submittedName>
        <fullName evidence="4">Type IX secretion system sortase PorU</fullName>
    </submittedName>
</protein>
<keyword evidence="1 2" id="KW-0732">Signal</keyword>
<dbReference type="InterPro" id="IPR001769">
    <property type="entry name" value="Gingipain"/>
</dbReference>
<accession>A0AAW9SCW8</accession>
<feature type="domain" description="Gingipain" evidence="3">
    <location>
        <begin position="398"/>
        <end position="762"/>
    </location>
</feature>
<feature type="signal peptide" evidence="2">
    <location>
        <begin position="1"/>
        <end position="19"/>
    </location>
</feature>
<evidence type="ECO:0000313" key="5">
    <source>
        <dbReference type="Proteomes" id="UP001403385"/>
    </source>
</evidence>
<sequence length="1121" mass="126598">MKKMLILFSLIGSCWNAYAQNSVLQNGDVYRIKVDKRGVHKLTYSFLKKLGVPVDQTDPRTIHLYGNGGGMLAQANAEPRVADLYENAIWVEGEADGVFHQGDYVLFFAEGANEVFYDPNKQIIREITHLYEQYNYYYLKIEQKTGKRIAPVDIPVLEGPVIQQYDDYIFHEKEEVNILNSGRKWFGEFYFTTTDQTFSFPVEGLMKDTDIRVLPSVMAQASAPSKFSFSLNQQALGDIELPAVSPYTYAEKGQMGEQVFTVNSNQLNLQNQLRFYLKYQKPNNAAKGYLDYFVLNYQRALRLYETQTLFRSIKSLQYEQVIYEVGNIQPQTHIWEVTNALEPQRIIYESANNKGRFMTEGKSWKEFVAFNPAQSFEPISGQHLANQNLQAMSSPGLLIITPDVFEHTAKRLADFRQEVEGLTTAVVRVSEIYNEFSSGKQDITAIRDFIRHLYLKGGDLKYVLLFGDGSFDYKERLEFNTNFVPVYESEESLHPIESYSSDDFYGFMEEAEGAWPESAQSNDHDLDVGIGRLPVTNVEEAEAIVDKLIHYSENRITLGAWRNQVAFFADDGDLNVHQLQADELAEYIETNYQPLTIKKVFLDAYPQVQSPNGKHSPAVRQELNTAVDKGALIVNFTGHGSETAWTSERILENAQVQSWTNYNKLPLFITATCEFGRHDNPNVKSGAEFAILNRHGGAIGLLTTTRPVFSDKNFLINKAFYEVAFQPGFSCLGDIIRKTKNKSIQGVLNRNFTLLGDPSMRLGYPQEEIAITKINGKPVAEGDTLKALQKITMEGEVRYKDQVSGNFDGILQIQIFDKKVTKKTLGDEGANTIMTFKTFENTLYKGRASINAGKFSFSFVVPKDIAYQFGVGKVSLYAAHSSDFRDAGGAVTHLVVGGSEPKMEDNTAPDMKLFVEDENFVSGGQVPKNTRLLVHLEDENGINTSGIGVGHDIEAWLDEETRYVLNEHYEGAVDNYQKGKVVFPLENLRSGEHTLRVKAWDTHNNSVEKSIVFKVTDNFSLTVKDLLTVPNPMVTGTKFTFTHTYTGRNVKTLIDIYSVEGKPVRTLEKEFFANNETVEVEWDGSNELGARLLPGIYLYQLRFIVEEVGAFTGNGKLLIVK</sequence>
<feature type="chain" id="PRO_5043376205" evidence="2">
    <location>
        <begin position="20"/>
        <end position="1121"/>
    </location>
</feature>
<evidence type="ECO:0000259" key="3">
    <source>
        <dbReference type="Pfam" id="PF01364"/>
    </source>
</evidence>
<dbReference type="Gene3D" id="2.60.40.4070">
    <property type="match status" value="1"/>
</dbReference>
<evidence type="ECO:0000313" key="4">
    <source>
        <dbReference type="EMBL" id="MEN7549650.1"/>
    </source>
</evidence>
<evidence type="ECO:0000256" key="1">
    <source>
        <dbReference type="ARBA" id="ARBA00022729"/>
    </source>
</evidence>
<dbReference type="GO" id="GO:0008234">
    <property type="term" value="F:cysteine-type peptidase activity"/>
    <property type="evidence" value="ECO:0007669"/>
    <property type="project" value="InterPro"/>
</dbReference>